<feature type="domain" description="Signal transduction histidine kinase subgroup 3 dimerisation and phosphoacceptor" evidence="10">
    <location>
        <begin position="206"/>
        <end position="269"/>
    </location>
</feature>
<gene>
    <name evidence="11" type="ORF">ACFSW7_07135</name>
</gene>
<name>A0ABW5V0F6_9MICO</name>
<keyword evidence="5" id="KW-0547">Nucleotide-binding</keyword>
<evidence type="ECO:0000256" key="8">
    <source>
        <dbReference type="ARBA" id="ARBA00023012"/>
    </source>
</evidence>
<evidence type="ECO:0000256" key="6">
    <source>
        <dbReference type="ARBA" id="ARBA00022777"/>
    </source>
</evidence>
<evidence type="ECO:0000256" key="9">
    <source>
        <dbReference type="SAM" id="Phobius"/>
    </source>
</evidence>
<evidence type="ECO:0000313" key="12">
    <source>
        <dbReference type="Proteomes" id="UP001597492"/>
    </source>
</evidence>
<evidence type="ECO:0000313" key="11">
    <source>
        <dbReference type="EMBL" id="MFD2758149.1"/>
    </source>
</evidence>
<dbReference type="EMBL" id="JBHUNE010000006">
    <property type="protein sequence ID" value="MFD2758149.1"/>
    <property type="molecule type" value="Genomic_DNA"/>
</dbReference>
<dbReference type="PANTHER" id="PTHR24421">
    <property type="entry name" value="NITRATE/NITRITE SENSOR PROTEIN NARX-RELATED"/>
    <property type="match status" value="1"/>
</dbReference>
<keyword evidence="7" id="KW-0067">ATP-binding</keyword>
<dbReference type="PANTHER" id="PTHR24421:SF10">
    <property type="entry name" value="NITRATE_NITRITE SENSOR PROTEIN NARQ"/>
    <property type="match status" value="1"/>
</dbReference>
<evidence type="ECO:0000256" key="2">
    <source>
        <dbReference type="ARBA" id="ARBA00012438"/>
    </source>
</evidence>
<keyword evidence="6 11" id="KW-0418">Kinase</keyword>
<comment type="catalytic activity">
    <reaction evidence="1">
        <text>ATP + protein L-histidine = ADP + protein N-phospho-L-histidine.</text>
        <dbReference type="EC" id="2.7.13.3"/>
    </reaction>
</comment>
<keyword evidence="4" id="KW-0808">Transferase</keyword>
<dbReference type="Proteomes" id="UP001597492">
    <property type="component" value="Unassembled WGS sequence"/>
</dbReference>
<dbReference type="Gene3D" id="3.30.565.10">
    <property type="entry name" value="Histidine kinase-like ATPase, C-terminal domain"/>
    <property type="match status" value="1"/>
</dbReference>
<evidence type="ECO:0000256" key="5">
    <source>
        <dbReference type="ARBA" id="ARBA00022741"/>
    </source>
</evidence>
<comment type="caution">
    <text evidence="11">The sequence shown here is derived from an EMBL/GenBank/DDBJ whole genome shotgun (WGS) entry which is preliminary data.</text>
</comment>
<proteinExistence type="predicted"/>
<sequence length="415" mass="44632">MLDTFIATRERPMRVVVTDCIGALVVGAFALLVGGVGMGFGGAQQVLYIPLVVLMCVRRSAPIVFLFGTTMLSGLNYLTSSFYFDGVVYGATLVGVYGAAAFGRKRDRPLCLVPPVLAITIVGLQLFTPWFEVWPFGGQWDTEATLVDRAESFLLLAVPIALAFIAAWALGMLRRQQLVEVVRAQERAELLRRDAHRLAELAVSDERNRISREMHDIIAHSLASIVTLAEGGRLAAHERPELATEIFGKIGDTGRGALGDVKLLLRNVDSTQDDVPARGVGEIPDLVEGVRVGDGAEAAIEFRESGTPVELPAGMQLAMYRVAQESLTNMLKHAPGARGEVALEWGDGAVRLRAINSLVPGAAPPSSDRRGLAGMRERVELFDGSLDVTTTASSFEVLATWPLPGTNAPITKDES</sequence>
<evidence type="ECO:0000259" key="10">
    <source>
        <dbReference type="Pfam" id="PF07730"/>
    </source>
</evidence>
<keyword evidence="9" id="KW-0812">Transmembrane</keyword>
<accession>A0ABW5V0F6</accession>
<dbReference type="RefSeq" id="WP_019618601.1">
    <property type="nucleotide sequence ID" value="NZ_JBHUNE010000006.1"/>
</dbReference>
<keyword evidence="3" id="KW-0597">Phosphoprotein</keyword>
<keyword evidence="8" id="KW-0902">Two-component regulatory system</keyword>
<dbReference type="Pfam" id="PF07730">
    <property type="entry name" value="HisKA_3"/>
    <property type="match status" value="1"/>
</dbReference>
<protein>
    <recommendedName>
        <fullName evidence="2">histidine kinase</fullName>
        <ecNumber evidence="2">2.7.13.3</ecNumber>
    </recommendedName>
</protein>
<dbReference type="InterPro" id="IPR050482">
    <property type="entry name" value="Sensor_HK_TwoCompSys"/>
</dbReference>
<evidence type="ECO:0000256" key="1">
    <source>
        <dbReference type="ARBA" id="ARBA00000085"/>
    </source>
</evidence>
<dbReference type="EC" id="2.7.13.3" evidence="2"/>
<keyword evidence="9" id="KW-1133">Transmembrane helix</keyword>
<evidence type="ECO:0000256" key="7">
    <source>
        <dbReference type="ARBA" id="ARBA00022840"/>
    </source>
</evidence>
<dbReference type="CDD" id="cd16917">
    <property type="entry name" value="HATPase_UhpB-NarQ-NarX-like"/>
    <property type="match status" value="1"/>
</dbReference>
<dbReference type="GO" id="GO:0016301">
    <property type="term" value="F:kinase activity"/>
    <property type="evidence" value="ECO:0007669"/>
    <property type="project" value="UniProtKB-KW"/>
</dbReference>
<feature type="transmembrane region" description="Helical" evidence="9">
    <location>
        <begin position="80"/>
        <end position="100"/>
    </location>
</feature>
<evidence type="ECO:0000256" key="4">
    <source>
        <dbReference type="ARBA" id="ARBA00022679"/>
    </source>
</evidence>
<dbReference type="InterPro" id="IPR036890">
    <property type="entry name" value="HATPase_C_sf"/>
</dbReference>
<evidence type="ECO:0000256" key="3">
    <source>
        <dbReference type="ARBA" id="ARBA00022553"/>
    </source>
</evidence>
<reference evidence="12" key="1">
    <citation type="journal article" date="2019" name="Int. J. Syst. Evol. Microbiol.">
        <title>The Global Catalogue of Microorganisms (GCM) 10K type strain sequencing project: providing services to taxonomists for standard genome sequencing and annotation.</title>
        <authorList>
            <consortium name="The Broad Institute Genomics Platform"/>
            <consortium name="The Broad Institute Genome Sequencing Center for Infectious Disease"/>
            <person name="Wu L."/>
            <person name="Ma J."/>
        </authorList>
    </citation>
    <scope>NUCLEOTIDE SEQUENCE [LARGE SCALE GENOMIC DNA]</scope>
    <source>
        <strain evidence="12">TISTR 1514</strain>
    </source>
</reference>
<keyword evidence="12" id="KW-1185">Reference proteome</keyword>
<feature type="transmembrane region" description="Helical" evidence="9">
    <location>
        <begin position="153"/>
        <end position="173"/>
    </location>
</feature>
<feature type="transmembrane region" description="Helical" evidence="9">
    <location>
        <begin position="112"/>
        <end position="133"/>
    </location>
</feature>
<organism evidence="11 12">
    <name type="scientific">Gulosibacter faecalis</name>
    <dbReference type="NCBI Taxonomy" id="272240"/>
    <lineage>
        <taxon>Bacteria</taxon>
        <taxon>Bacillati</taxon>
        <taxon>Actinomycetota</taxon>
        <taxon>Actinomycetes</taxon>
        <taxon>Micrococcales</taxon>
        <taxon>Microbacteriaceae</taxon>
        <taxon>Gulosibacter</taxon>
    </lineage>
</organism>
<keyword evidence="9" id="KW-0472">Membrane</keyword>
<feature type="transmembrane region" description="Helical" evidence="9">
    <location>
        <begin position="12"/>
        <end position="34"/>
    </location>
</feature>
<dbReference type="Gene3D" id="1.20.5.1930">
    <property type="match status" value="1"/>
</dbReference>
<dbReference type="InterPro" id="IPR011712">
    <property type="entry name" value="Sig_transdc_His_kin_sub3_dim/P"/>
</dbReference>